<dbReference type="InterPro" id="IPR023885">
    <property type="entry name" value="4Fe4S-binding_SPASM_dom"/>
</dbReference>
<reference evidence="3 4" key="1">
    <citation type="submission" date="2018-06" db="EMBL/GenBank/DDBJ databases">
        <authorList>
            <consortium name="Pathogen Informatics"/>
            <person name="Doyle S."/>
        </authorList>
    </citation>
    <scope>NUCLEOTIDE SEQUENCE [LARGE SCALE GENOMIC DNA]</scope>
    <source>
        <strain evidence="3 4">NCTC8181</strain>
    </source>
</reference>
<dbReference type="SUPFAM" id="SSF102114">
    <property type="entry name" value="Radical SAM enzymes"/>
    <property type="match status" value="1"/>
</dbReference>
<dbReference type="EMBL" id="UAVB01000001">
    <property type="protein sequence ID" value="SQA18318.1"/>
    <property type="molecule type" value="Genomic_DNA"/>
</dbReference>
<dbReference type="Gene3D" id="3.20.20.70">
    <property type="entry name" value="Aldolase class I"/>
    <property type="match status" value="1"/>
</dbReference>
<protein>
    <submittedName>
        <fullName evidence="3">Putative heme d1 biosynthesis radical SAM protein NirJ2</fullName>
    </submittedName>
</protein>
<accession>A0A7Z7K8A2</accession>
<dbReference type="Pfam" id="PF13186">
    <property type="entry name" value="SPASM"/>
    <property type="match status" value="1"/>
</dbReference>
<evidence type="ECO:0000313" key="3">
    <source>
        <dbReference type="EMBL" id="SQA18318.1"/>
    </source>
</evidence>
<evidence type="ECO:0000313" key="4">
    <source>
        <dbReference type="Proteomes" id="UP000250200"/>
    </source>
</evidence>
<dbReference type="InterPro" id="IPR023867">
    <property type="entry name" value="Sulphatase_maturase_rSAM"/>
</dbReference>
<dbReference type="PANTHER" id="PTHR43273">
    <property type="entry name" value="ANAEROBIC SULFATASE-MATURATING ENZYME HOMOLOG ASLB-RELATED"/>
    <property type="match status" value="1"/>
</dbReference>
<dbReference type="PANTHER" id="PTHR43273:SF3">
    <property type="entry name" value="ANAEROBIC SULFATASE-MATURATING ENZYME HOMOLOG ASLB-RELATED"/>
    <property type="match status" value="1"/>
</dbReference>
<gene>
    <name evidence="3" type="ORF">NCTC8181_01366</name>
</gene>
<dbReference type="Proteomes" id="UP000250200">
    <property type="component" value="Unassembled WGS sequence"/>
</dbReference>
<dbReference type="AlphaFoldDB" id="A0A7Z7K8A2"/>
<dbReference type="InterPro" id="IPR013785">
    <property type="entry name" value="Aldolase_TIM"/>
</dbReference>
<dbReference type="GO" id="GO:0016491">
    <property type="term" value="F:oxidoreductase activity"/>
    <property type="evidence" value="ECO:0007669"/>
    <property type="project" value="InterPro"/>
</dbReference>
<proteinExistence type="predicted"/>
<dbReference type="InterPro" id="IPR058240">
    <property type="entry name" value="rSAM_sf"/>
</dbReference>
<comment type="cofactor">
    <cofactor evidence="1">
        <name>[4Fe-4S] cluster</name>
        <dbReference type="ChEBI" id="CHEBI:49883"/>
    </cofactor>
</comment>
<feature type="domain" description="4Fe4S-binding SPASM" evidence="2">
    <location>
        <begin position="175"/>
        <end position="219"/>
    </location>
</feature>
<name>A0A7Z7K8A2_STRAG</name>
<comment type="caution">
    <text evidence="3">The sequence shown here is derived from an EMBL/GenBank/DDBJ whole genome shotgun (WGS) entry which is preliminary data.</text>
</comment>
<organism evidence="3 4">
    <name type="scientific">Streptococcus agalactiae</name>
    <dbReference type="NCBI Taxonomy" id="1311"/>
    <lineage>
        <taxon>Bacteria</taxon>
        <taxon>Bacillati</taxon>
        <taxon>Bacillota</taxon>
        <taxon>Bacilli</taxon>
        <taxon>Lactobacillales</taxon>
        <taxon>Streptococcaceae</taxon>
        <taxon>Streptococcus</taxon>
    </lineage>
</organism>
<evidence type="ECO:0000256" key="1">
    <source>
        <dbReference type="ARBA" id="ARBA00001966"/>
    </source>
</evidence>
<evidence type="ECO:0000259" key="2">
    <source>
        <dbReference type="Pfam" id="PF13186"/>
    </source>
</evidence>
<sequence length="268" mass="31533">MKSRSSTIQDLFLFVFTQDILHYRLLINNRILDILTRMNYILISVDAGSQNTYDCLKNNGKSSTNFQRLLDNIEMLNKYKNDYNRGVEINVGFVLNEMNYNEIYPLAVLLKERGVSNLRIKTDISLKYLIDESFKTLVQEQYDLVRKNLVDESFNLVELHRITKQVDRERYFDRCIINKIYANISSDGFVYACNYHPAIKGVKYGNVKTVPFDEIWENAEKDFNLSLCPRVCDPFKTRANNMLNSYFNDTDYRNQVDSVLVDRYGYSK</sequence>